<dbReference type="STRING" id="2025994.A0A2T2ZSL2"/>
<reference evidence="2 3" key="1">
    <citation type="journal article" date="2018" name="Mycol. Prog.">
        <title>Coniella lustricola, a new species from submerged detritus.</title>
        <authorList>
            <person name="Raudabaugh D.B."/>
            <person name="Iturriaga T."/>
            <person name="Carver A."/>
            <person name="Mondo S."/>
            <person name="Pangilinan J."/>
            <person name="Lipzen A."/>
            <person name="He G."/>
            <person name="Amirebrahimi M."/>
            <person name="Grigoriev I.V."/>
            <person name="Miller A.N."/>
        </authorList>
    </citation>
    <scope>NUCLEOTIDE SEQUENCE [LARGE SCALE GENOMIC DNA]</scope>
    <source>
        <strain evidence="2 3">B22-T-1</strain>
    </source>
</reference>
<dbReference type="InParanoid" id="A0A2T2ZSL2"/>
<evidence type="ECO:0000313" key="2">
    <source>
        <dbReference type="EMBL" id="PSR75243.1"/>
    </source>
</evidence>
<feature type="chain" id="PRO_5015741148" description="Glycoside hydrolase superfamily" evidence="1">
    <location>
        <begin position="24"/>
        <end position="575"/>
    </location>
</feature>
<name>A0A2T2ZSL2_9PEZI</name>
<protein>
    <recommendedName>
        <fullName evidence="4">Glycoside hydrolase superfamily</fullName>
    </recommendedName>
</protein>
<accession>A0A2T2ZSL2</accession>
<evidence type="ECO:0008006" key="4">
    <source>
        <dbReference type="Google" id="ProtNLM"/>
    </source>
</evidence>
<keyword evidence="1" id="KW-0732">Signal</keyword>
<feature type="signal peptide" evidence="1">
    <location>
        <begin position="1"/>
        <end position="23"/>
    </location>
</feature>
<gene>
    <name evidence="2" type="ORF">BD289DRAFT_487184</name>
</gene>
<dbReference type="Proteomes" id="UP000241462">
    <property type="component" value="Unassembled WGS sequence"/>
</dbReference>
<keyword evidence="3" id="KW-1185">Reference proteome</keyword>
<evidence type="ECO:0000313" key="3">
    <source>
        <dbReference type="Proteomes" id="UP000241462"/>
    </source>
</evidence>
<proteinExistence type="predicted"/>
<dbReference type="AlphaFoldDB" id="A0A2T2ZSL2"/>
<dbReference type="EMBL" id="KZ678782">
    <property type="protein sequence ID" value="PSR75243.1"/>
    <property type="molecule type" value="Genomic_DNA"/>
</dbReference>
<evidence type="ECO:0000256" key="1">
    <source>
        <dbReference type="SAM" id="SignalP"/>
    </source>
</evidence>
<dbReference type="OrthoDB" id="2338662at2759"/>
<organism evidence="2 3">
    <name type="scientific">Coniella lustricola</name>
    <dbReference type="NCBI Taxonomy" id="2025994"/>
    <lineage>
        <taxon>Eukaryota</taxon>
        <taxon>Fungi</taxon>
        <taxon>Dikarya</taxon>
        <taxon>Ascomycota</taxon>
        <taxon>Pezizomycotina</taxon>
        <taxon>Sordariomycetes</taxon>
        <taxon>Sordariomycetidae</taxon>
        <taxon>Diaporthales</taxon>
        <taxon>Schizoparmaceae</taxon>
        <taxon>Coniella</taxon>
    </lineage>
</organism>
<sequence length="575" mass="61498">MALRGLRRLSAILSGLLVLRAGAQDTWCGKVYNGTAQIIPGGFLTEPETSQTPLLDVQVIPRHSIYVSSEASAEIIVDAALSSYHGSPYLGAASVASNASDTFTFTVSVAGVDLFSATVGVNTTDNLFRFSVSQLAPSTTAYPVALTGSTKSGNYSASSELFYLPDKANGSVVKIDRLYRSILYRSNNTDGVFKPYLPYGYYGSYSGYFDEVGNPTVFRDRGFNALNPVTDFSDGDMTYTIDEMDGIDLLWQYDMRNSFQNLTSVAAQIPLVKDHPSLLSYYTADEPDGWGYTFNSTTNVYDLVAALDRYHPTALVLNCQNYYFHEYSAGADILMQDAYPVGINATFSTKWDTPVNLTYGDSGCDNCVGSYNLLNVPQRIDDFQQYARWIGGAETVRKPIWAVPQAFSGEDYWSRDPTAAEAWAMDLLAFNHGAKGRLAWIYPPSAVLANATAALARVVTASPVVDYLTGAHPVLVSRGRVAGKGGDSSDALDVAYWAKESEDGGGAAGVLVGVVNPANATVSQAVVLPSGLGVSAVSSQPWGNVSWSFDAATGVLTPLGGGGVPAKGTSYVILE</sequence>